<reference evidence="2 3" key="2">
    <citation type="submission" date="2020-07" db="EMBL/GenBank/DDBJ databases">
        <authorList>
            <person name="Yu X."/>
        </authorList>
    </citation>
    <scope>NUCLEOTIDE SEQUENCE [LARGE SCALE GENOMIC DNA]</scope>
    <source>
        <strain evidence="3">24</strain>
    </source>
</reference>
<evidence type="ECO:0000313" key="3">
    <source>
        <dbReference type="Proteomes" id="UP000510682"/>
    </source>
</evidence>
<name>A0A7D6DX20_9MYCO</name>
<dbReference type="GO" id="GO:0008757">
    <property type="term" value="F:S-adenosylmethionine-dependent methyltransferase activity"/>
    <property type="evidence" value="ECO:0007669"/>
    <property type="project" value="InterPro"/>
</dbReference>
<dbReference type="SUPFAM" id="SSF53335">
    <property type="entry name" value="S-adenosyl-L-methionine-dependent methyltransferases"/>
    <property type="match status" value="1"/>
</dbReference>
<feature type="domain" description="Methyltransferase type 11" evidence="1">
    <location>
        <begin position="54"/>
        <end position="105"/>
    </location>
</feature>
<dbReference type="Pfam" id="PF08241">
    <property type="entry name" value="Methyltransf_11"/>
    <property type="match status" value="1"/>
</dbReference>
<keyword evidence="2" id="KW-0489">Methyltransferase</keyword>
<sequence>MISNRVKFMFGAQVLEFYNPKIAGRPHERVAELIGVAGRRILEVCAGSGYLSRRFTHVSAARIPFPDNTFDAAISCYGLHEISSCDRALTYAEPAPVVRPGGRVIAADWDVPERGGRTVEFVIRMVAKPDALEVLGDGIVDALRDVGFNIVSHDRAQSPALPFQLVEAVLES</sequence>
<dbReference type="EMBL" id="CP059165">
    <property type="protein sequence ID" value="QLL06648.1"/>
    <property type="molecule type" value="Genomic_DNA"/>
</dbReference>
<keyword evidence="3" id="KW-1185">Reference proteome</keyword>
<dbReference type="Proteomes" id="UP000510682">
    <property type="component" value="Chromosome"/>
</dbReference>
<dbReference type="RefSeq" id="WP_180915226.1">
    <property type="nucleotide sequence ID" value="NZ_CP059165.1"/>
</dbReference>
<proteinExistence type="predicted"/>
<keyword evidence="2" id="KW-0808">Transferase</keyword>
<evidence type="ECO:0000313" key="2">
    <source>
        <dbReference type="EMBL" id="QLL06648.1"/>
    </source>
</evidence>
<dbReference type="Gene3D" id="3.40.50.150">
    <property type="entry name" value="Vaccinia Virus protein VP39"/>
    <property type="match status" value="1"/>
</dbReference>
<protein>
    <submittedName>
        <fullName evidence="2">Methyltransferase domain-containing protein</fullName>
    </submittedName>
</protein>
<gene>
    <name evidence="2" type="ORF">H0P51_23490</name>
</gene>
<reference evidence="3" key="3">
    <citation type="submission" date="2023-07" db="EMBL/GenBank/DDBJ databases">
        <title>Description of Mycobacterium gordonae subsp. intergordonae subsp.nov. and Mycobacterium gordonae subsp. gordonae subsp. nov.</title>
        <authorList>
            <person name="Huang H."/>
        </authorList>
    </citation>
    <scope>NUCLEOTIDE SEQUENCE [LARGE SCALE GENOMIC DNA]</scope>
    <source>
        <strain evidence="3">24</strain>
    </source>
</reference>
<reference evidence="3" key="1">
    <citation type="submission" date="2020-07" db="EMBL/GenBank/DDBJ databases">
        <title>Description of Mycobacterium gordonae subsp. intergordonae subsp.nov. and Mycobacterium gordonae subsp. gordonae subsp. nov.</title>
        <authorList>
            <person name="Yu X."/>
        </authorList>
    </citation>
    <scope>NUCLEOTIDE SEQUENCE [LARGE SCALE GENOMIC DNA]</scope>
    <source>
        <strain evidence="3">24</strain>
    </source>
</reference>
<evidence type="ECO:0000259" key="1">
    <source>
        <dbReference type="Pfam" id="PF08241"/>
    </source>
</evidence>
<organism evidence="2 3">
    <name type="scientific">Mycobacterium vicinigordonae</name>
    <dbReference type="NCBI Taxonomy" id="1719132"/>
    <lineage>
        <taxon>Bacteria</taxon>
        <taxon>Bacillati</taxon>
        <taxon>Actinomycetota</taxon>
        <taxon>Actinomycetes</taxon>
        <taxon>Mycobacteriales</taxon>
        <taxon>Mycobacteriaceae</taxon>
        <taxon>Mycobacterium</taxon>
    </lineage>
</organism>
<dbReference type="AlphaFoldDB" id="A0A7D6DX20"/>
<dbReference type="InterPro" id="IPR029063">
    <property type="entry name" value="SAM-dependent_MTases_sf"/>
</dbReference>
<accession>A0A7D6DX20</accession>
<dbReference type="GO" id="GO:0032259">
    <property type="term" value="P:methylation"/>
    <property type="evidence" value="ECO:0007669"/>
    <property type="project" value="UniProtKB-KW"/>
</dbReference>
<dbReference type="InterPro" id="IPR013216">
    <property type="entry name" value="Methyltransf_11"/>
</dbReference>
<dbReference type="KEGG" id="mgor:H0P51_23490"/>